<name>A0A9X1FYN1_9RHOB</name>
<evidence type="ECO:0000313" key="2">
    <source>
        <dbReference type="Proteomes" id="UP001138661"/>
    </source>
</evidence>
<keyword evidence="2" id="KW-1185">Reference proteome</keyword>
<dbReference type="Proteomes" id="UP001138661">
    <property type="component" value="Unassembled WGS sequence"/>
</dbReference>
<protein>
    <submittedName>
        <fullName evidence="1">Uncharacterized protein</fullName>
    </submittedName>
</protein>
<reference evidence="1" key="1">
    <citation type="submission" date="2021-07" db="EMBL/GenBank/DDBJ databases">
        <title>Roseobacter insulae sp. nov., isolated from a tidal flat.</title>
        <authorList>
            <person name="Park S."/>
            <person name="Yoon J.-H."/>
        </authorList>
    </citation>
    <scope>NUCLEOTIDE SEQUENCE</scope>
    <source>
        <strain evidence="1">YSTF-M11</strain>
    </source>
</reference>
<accession>A0A9X1FYN1</accession>
<evidence type="ECO:0000313" key="1">
    <source>
        <dbReference type="EMBL" id="MBW4709450.1"/>
    </source>
</evidence>
<comment type="caution">
    <text evidence="1">The sequence shown here is derived from an EMBL/GenBank/DDBJ whole genome shotgun (WGS) entry which is preliminary data.</text>
</comment>
<dbReference type="EMBL" id="JAHXDN010000004">
    <property type="protein sequence ID" value="MBW4709450.1"/>
    <property type="molecule type" value="Genomic_DNA"/>
</dbReference>
<dbReference type="RefSeq" id="WP_219504957.1">
    <property type="nucleotide sequence ID" value="NZ_JAHXDN010000004.1"/>
</dbReference>
<proteinExistence type="predicted"/>
<gene>
    <name evidence="1" type="ORF">KX928_16790</name>
</gene>
<dbReference type="AlphaFoldDB" id="A0A9X1FYN1"/>
<organism evidence="1 2">
    <name type="scientific">Roseobacter insulae</name>
    <dbReference type="NCBI Taxonomy" id="2859783"/>
    <lineage>
        <taxon>Bacteria</taxon>
        <taxon>Pseudomonadati</taxon>
        <taxon>Pseudomonadota</taxon>
        <taxon>Alphaproteobacteria</taxon>
        <taxon>Rhodobacterales</taxon>
        <taxon>Roseobacteraceae</taxon>
        <taxon>Roseobacter</taxon>
    </lineage>
</organism>
<sequence>MLASSLSFFRLVDARESTVEKPPQPRPSPIFIADAVQPWGRDTMLLSLLRRDRKTDD</sequence>